<feature type="region of interest" description="Disordered" evidence="1">
    <location>
        <begin position="240"/>
        <end position="259"/>
    </location>
</feature>
<dbReference type="InterPro" id="IPR052675">
    <property type="entry name" value="ZnF_transloc-Spindlin_int"/>
</dbReference>
<sequence length="259" mass="30016">MTFLQIVLSFHAETPHLTFLVLPLASVKLQKKREYWRVMKRQQRARKAKEMERGKDALHPPQRKCGSSQVIHLPVAQKMNHTNHNHPVILPSVTSCSTWPALSPTASSNQQSSNEARHLLFEGQKDEAEVCYLPDDDCSDEPLSENKWRSIYLMDYDPVNQLLVCMVCGEQQYNFNVEEVKAHIEETHPDSLSLKEAERQRILQAWDEQVAVRERFFTNQLWQNSSVLKEQSSRHTAEVEVILGQDDKDQSKEVGQKRR</sequence>
<protein>
    <recommendedName>
        <fullName evidence="2">SPIN-DOC-like zinc-finger domain-containing protein</fullName>
    </recommendedName>
</protein>
<dbReference type="PANTHER" id="PTHR34589:SF2">
    <property type="entry name" value="ZINC FINGER TRANSLOCATION-ASSOCIATED PROTEIN"/>
    <property type="match status" value="1"/>
</dbReference>
<feature type="domain" description="SPIN-DOC-like zinc-finger" evidence="2">
    <location>
        <begin position="146"/>
        <end position="208"/>
    </location>
</feature>
<dbReference type="PANTHER" id="PTHR34589">
    <property type="entry name" value="SIMILAR TO RIKEN CDNA 2700081O15"/>
    <property type="match status" value="1"/>
</dbReference>
<dbReference type="EMBL" id="JAUCMX010000005">
    <property type="protein sequence ID" value="KAK3545306.1"/>
    <property type="molecule type" value="Genomic_DNA"/>
</dbReference>
<gene>
    <name evidence="3" type="ORF">QTP70_003652</name>
</gene>
<name>A0AAE0R5P8_9TELE</name>
<comment type="caution">
    <text evidence="3">The sequence shown here is derived from an EMBL/GenBank/DDBJ whole genome shotgun (WGS) entry which is preliminary data.</text>
</comment>
<reference evidence="3" key="1">
    <citation type="submission" date="2023-06" db="EMBL/GenBank/DDBJ databases">
        <title>Male Hemibagrus guttatus genome.</title>
        <authorList>
            <person name="Bian C."/>
        </authorList>
    </citation>
    <scope>NUCLEOTIDE SEQUENCE</scope>
    <source>
        <strain evidence="3">Male_cb2023</strain>
        <tissue evidence="3">Muscle</tissue>
    </source>
</reference>
<accession>A0AAE0R5P8</accession>
<dbReference type="Proteomes" id="UP001274896">
    <property type="component" value="Unassembled WGS sequence"/>
</dbReference>
<dbReference type="Pfam" id="PF18658">
    <property type="entry name" value="zf-C2H2_12"/>
    <property type="match status" value="1"/>
</dbReference>
<dbReference type="InterPro" id="IPR040647">
    <property type="entry name" value="SPIN-DOC_Znf-C2H2"/>
</dbReference>
<feature type="compositionally biased region" description="Basic and acidic residues" evidence="1">
    <location>
        <begin position="245"/>
        <end position="259"/>
    </location>
</feature>
<organism evidence="3 4">
    <name type="scientific">Hemibagrus guttatus</name>
    <dbReference type="NCBI Taxonomy" id="175788"/>
    <lineage>
        <taxon>Eukaryota</taxon>
        <taxon>Metazoa</taxon>
        <taxon>Chordata</taxon>
        <taxon>Craniata</taxon>
        <taxon>Vertebrata</taxon>
        <taxon>Euteleostomi</taxon>
        <taxon>Actinopterygii</taxon>
        <taxon>Neopterygii</taxon>
        <taxon>Teleostei</taxon>
        <taxon>Ostariophysi</taxon>
        <taxon>Siluriformes</taxon>
        <taxon>Bagridae</taxon>
        <taxon>Hemibagrus</taxon>
    </lineage>
</organism>
<proteinExistence type="predicted"/>
<evidence type="ECO:0000259" key="2">
    <source>
        <dbReference type="Pfam" id="PF18658"/>
    </source>
</evidence>
<evidence type="ECO:0000256" key="1">
    <source>
        <dbReference type="SAM" id="MobiDB-lite"/>
    </source>
</evidence>
<dbReference type="GO" id="GO:0045892">
    <property type="term" value="P:negative regulation of DNA-templated transcription"/>
    <property type="evidence" value="ECO:0007669"/>
    <property type="project" value="TreeGrafter"/>
</dbReference>
<dbReference type="AlphaFoldDB" id="A0AAE0R5P8"/>
<evidence type="ECO:0000313" key="3">
    <source>
        <dbReference type="EMBL" id="KAK3545306.1"/>
    </source>
</evidence>
<keyword evidence="4" id="KW-1185">Reference proteome</keyword>
<evidence type="ECO:0000313" key="4">
    <source>
        <dbReference type="Proteomes" id="UP001274896"/>
    </source>
</evidence>